<dbReference type="Proteomes" id="UP000054683">
    <property type="component" value="Unassembled WGS sequence"/>
</dbReference>
<accession>A0A158IE52</accession>
<organism evidence="1 2">
    <name type="scientific">Caballeronia udeis</name>
    <dbReference type="NCBI Taxonomy" id="1232866"/>
    <lineage>
        <taxon>Bacteria</taxon>
        <taxon>Pseudomonadati</taxon>
        <taxon>Pseudomonadota</taxon>
        <taxon>Betaproteobacteria</taxon>
        <taxon>Burkholderiales</taxon>
        <taxon>Burkholderiaceae</taxon>
        <taxon>Caballeronia</taxon>
    </lineage>
</organism>
<reference evidence="1 2" key="1">
    <citation type="submission" date="2016-01" db="EMBL/GenBank/DDBJ databases">
        <authorList>
            <person name="Oliw E.H."/>
        </authorList>
    </citation>
    <scope>NUCLEOTIDE SEQUENCE [LARGE SCALE GENOMIC DNA]</scope>
    <source>
        <strain evidence="1">LMG 27134</strain>
    </source>
</reference>
<sequence>MSTVIPRNVCCRTRCRQIGRALEYRQLAVGLAWTRRNVRHETSDPANHIFHLQPAVLGGLRLPARCDQLFVELYYRLLLGLRMFEEVLAARGMELI</sequence>
<evidence type="ECO:0000313" key="1">
    <source>
        <dbReference type="EMBL" id="SAL54411.1"/>
    </source>
</evidence>
<evidence type="ECO:0000313" key="2">
    <source>
        <dbReference type="Proteomes" id="UP000054683"/>
    </source>
</evidence>
<dbReference type="EMBL" id="FCOK02000048">
    <property type="protein sequence ID" value="SAL54411.1"/>
    <property type="molecule type" value="Genomic_DNA"/>
</dbReference>
<dbReference type="AlphaFoldDB" id="A0A158IE52"/>
<protein>
    <submittedName>
        <fullName evidence="1">Uncharacterized protein</fullName>
    </submittedName>
</protein>
<proteinExistence type="predicted"/>
<name>A0A158IE52_9BURK</name>
<gene>
    <name evidence="1" type="ORF">AWB69_05786</name>
</gene>